<dbReference type="EMBL" id="JAUKTV010000001">
    <property type="protein sequence ID" value="KAK0748862.1"/>
    <property type="molecule type" value="Genomic_DNA"/>
</dbReference>
<keyword evidence="3" id="KW-1185">Reference proteome</keyword>
<feature type="compositionally biased region" description="Polar residues" evidence="1">
    <location>
        <begin position="253"/>
        <end position="267"/>
    </location>
</feature>
<feature type="compositionally biased region" description="Polar residues" evidence="1">
    <location>
        <begin position="56"/>
        <end position="83"/>
    </location>
</feature>
<comment type="caution">
    <text evidence="2">The sequence shown here is derived from an EMBL/GenBank/DDBJ whole genome shotgun (WGS) entry which is preliminary data.</text>
</comment>
<evidence type="ECO:0000313" key="2">
    <source>
        <dbReference type="EMBL" id="KAK0748862.1"/>
    </source>
</evidence>
<feature type="region of interest" description="Disordered" evidence="1">
    <location>
        <begin position="13"/>
        <end position="33"/>
    </location>
</feature>
<dbReference type="AlphaFoldDB" id="A0AA40K827"/>
<evidence type="ECO:0000313" key="3">
    <source>
        <dbReference type="Proteomes" id="UP001172159"/>
    </source>
</evidence>
<proteinExistence type="predicted"/>
<accession>A0AA40K827</accession>
<organism evidence="2 3">
    <name type="scientific">Apiosordaria backusii</name>
    <dbReference type="NCBI Taxonomy" id="314023"/>
    <lineage>
        <taxon>Eukaryota</taxon>
        <taxon>Fungi</taxon>
        <taxon>Dikarya</taxon>
        <taxon>Ascomycota</taxon>
        <taxon>Pezizomycotina</taxon>
        <taxon>Sordariomycetes</taxon>
        <taxon>Sordariomycetidae</taxon>
        <taxon>Sordariales</taxon>
        <taxon>Lasiosphaeriaceae</taxon>
        <taxon>Apiosordaria</taxon>
    </lineage>
</organism>
<reference evidence="2" key="1">
    <citation type="submission" date="2023-06" db="EMBL/GenBank/DDBJ databases">
        <title>Genome-scale phylogeny and comparative genomics of the fungal order Sordariales.</title>
        <authorList>
            <consortium name="Lawrence Berkeley National Laboratory"/>
            <person name="Hensen N."/>
            <person name="Bonometti L."/>
            <person name="Westerberg I."/>
            <person name="Brannstrom I.O."/>
            <person name="Guillou S."/>
            <person name="Cros-Aarteil S."/>
            <person name="Calhoun S."/>
            <person name="Haridas S."/>
            <person name="Kuo A."/>
            <person name="Mondo S."/>
            <person name="Pangilinan J."/>
            <person name="Riley R."/>
            <person name="Labutti K."/>
            <person name="Andreopoulos B."/>
            <person name="Lipzen A."/>
            <person name="Chen C."/>
            <person name="Yanf M."/>
            <person name="Daum C."/>
            <person name="Ng V."/>
            <person name="Clum A."/>
            <person name="Steindorff A."/>
            <person name="Ohm R."/>
            <person name="Martin F."/>
            <person name="Silar P."/>
            <person name="Natvig D."/>
            <person name="Lalanne C."/>
            <person name="Gautier V."/>
            <person name="Ament-Velasquez S.L."/>
            <person name="Kruys A."/>
            <person name="Hutchinson M.I."/>
            <person name="Powell A.J."/>
            <person name="Barry K."/>
            <person name="Miller A.N."/>
            <person name="Grigoriev I.V."/>
            <person name="Debuchy R."/>
            <person name="Gladieux P."/>
            <person name="Thoren M.H."/>
            <person name="Johannesson H."/>
        </authorList>
    </citation>
    <scope>NUCLEOTIDE SEQUENCE</scope>
    <source>
        <strain evidence="2">CBS 540.89</strain>
    </source>
</reference>
<gene>
    <name evidence="2" type="ORF">B0T21DRAFT_357410</name>
</gene>
<feature type="compositionally biased region" description="Basic and acidic residues" evidence="1">
    <location>
        <begin position="102"/>
        <end position="111"/>
    </location>
</feature>
<feature type="compositionally biased region" description="Polar residues" evidence="1">
    <location>
        <begin position="278"/>
        <end position="296"/>
    </location>
</feature>
<dbReference type="Proteomes" id="UP001172159">
    <property type="component" value="Unassembled WGS sequence"/>
</dbReference>
<feature type="compositionally biased region" description="Low complexity" evidence="1">
    <location>
        <begin position="14"/>
        <end position="26"/>
    </location>
</feature>
<sequence>MLSSVCLTKMDNLTSASSGSSMSPTSTDKETIKLNPKARLSIFATLRRKTSRIFVNKNNSSHTPESSTDHQPQQSWSTEPNQRRSWFNTVGGRFHQRQSIRDHFEHDRRAETPTPTTPTPYSARDGPTPNSPVRRLLRTSSSMFLSLRGRFHQDSLNSPSSHEEDHDDDEESDYASSICDTDIPKAPVLALPATLKARGPDRRSSFQLGVQKAVQDTVDKNFSLDSACDKSVSLSPRKRPLLPPLDTIASMNSSMDCLTSPSMSTYPHPSRTPRECSSDSPTLPSTSQPDSARTSLGITVNCNSNSLSSPETFSSSVSIPSRQRAVLSNSSWSLEAPVCSACGSASQSRLMERRLCELNQLRDEELEALFRNKLGALSLASLASSRGHFGPGSGPYGSEIGAGGVAAELGREVDRVNHDHGEDDDRNTTMSILEGDSSLCASTPKRSLREELLRVGEMSQVCGGSSIVLEESMVMVGAGVGCEKVGA</sequence>
<name>A0AA40K827_9PEZI</name>
<protein>
    <submittedName>
        <fullName evidence="2">Uncharacterized protein</fullName>
    </submittedName>
</protein>
<feature type="region of interest" description="Disordered" evidence="1">
    <location>
        <begin position="151"/>
        <end position="177"/>
    </location>
</feature>
<feature type="region of interest" description="Disordered" evidence="1">
    <location>
        <begin position="54"/>
        <end position="83"/>
    </location>
</feature>
<feature type="region of interest" description="Disordered" evidence="1">
    <location>
        <begin position="102"/>
        <end position="134"/>
    </location>
</feature>
<feature type="region of interest" description="Disordered" evidence="1">
    <location>
        <begin position="253"/>
        <end position="296"/>
    </location>
</feature>
<evidence type="ECO:0000256" key="1">
    <source>
        <dbReference type="SAM" id="MobiDB-lite"/>
    </source>
</evidence>